<feature type="non-terminal residue" evidence="1">
    <location>
        <position position="1"/>
    </location>
</feature>
<sequence length="84" mass="9509">VAIDFKIVASNSLEKKKLAKFSLLFNDLILCDRLFRLIVLIKSHFTASHLKINIYQSLNKPLVLMINYCVAIGFKIVASNSLEV</sequence>
<comment type="caution">
    <text evidence="1">The sequence shown here is derived from an EMBL/GenBank/DDBJ whole genome shotgun (WGS) entry which is preliminary data.</text>
</comment>
<evidence type="ECO:0000313" key="1">
    <source>
        <dbReference type="EMBL" id="RNA13868.1"/>
    </source>
</evidence>
<organism evidence="1 2">
    <name type="scientific">Brachionus plicatilis</name>
    <name type="common">Marine rotifer</name>
    <name type="synonym">Brachionus muelleri</name>
    <dbReference type="NCBI Taxonomy" id="10195"/>
    <lineage>
        <taxon>Eukaryota</taxon>
        <taxon>Metazoa</taxon>
        <taxon>Spiralia</taxon>
        <taxon>Gnathifera</taxon>
        <taxon>Rotifera</taxon>
        <taxon>Eurotatoria</taxon>
        <taxon>Monogononta</taxon>
        <taxon>Pseudotrocha</taxon>
        <taxon>Ploima</taxon>
        <taxon>Brachionidae</taxon>
        <taxon>Brachionus</taxon>
    </lineage>
</organism>
<evidence type="ECO:0000313" key="2">
    <source>
        <dbReference type="Proteomes" id="UP000276133"/>
    </source>
</evidence>
<gene>
    <name evidence="1" type="ORF">BpHYR1_049673</name>
</gene>
<name>A0A3M7QSC1_BRAPC</name>
<protein>
    <submittedName>
        <fullName evidence="1">Uncharacterized protein</fullName>
    </submittedName>
</protein>
<dbReference type="AlphaFoldDB" id="A0A3M7QSC1"/>
<dbReference type="EMBL" id="REGN01005308">
    <property type="protein sequence ID" value="RNA13868.1"/>
    <property type="molecule type" value="Genomic_DNA"/>
</dbReference>
<keyword evidence="2" id="KW-1185">Reference proteome</keyword>
<accession>A0A3M7QSC1</accession>
<proteinExistence type="predicted"/>
<reference evidence="1 2" key="1">
    <citation type="journal article" date="2018" name="Sci. Rep.">
        <title>Genomic signatures of local adaptation to the degree of environmental predictability in rotifers.</title>
        <authorList>
            <person name="Franch-Gras L."/>
            <person name="Hahn C."/>
            <person name="Garcia-Roger E.M."/>
            <person name="Carmona M.J."/>
            <person name="Serra M."/>
            <person name="Gomez A."/>
        </authorList>
    </citation>
    <scope>NUCLEOTIDE SEQUENCE [LARGE SCALE GENOMIC DNA]</scope>
    <source>
        <strain evidence="1">HYR1</strain>
    </source>
</reference>
<dbReference type="Proteomes" id="UP000276133">
    <property type="component" value="Unassembled WGS sequence"/>
</dbReference>